<dbReference type="AlphaFoldDB" id="A0AAV4PQ82"/>
<evidence type="ECO:0000313" key="2">
    <source>
        <dbReference type="Proteomes" id="UP001054945"/>
    </source>
</evidence>
<comment type="caution">
    <text evidence="1">The sequence shown here is derived from an EMBL/GenBank/DDBJ whole genome shotgun (WGS) entry which is preliminary data.</text>
</comment>
<proteinExistence type="predicted"/>
<accession>A0AAV4PQ82</accession>
<dbReference type="Proteomes" id="UP001054945">
    <property type="component" value="Unassembled WGS sequence"/>
</dbReference>
<keyword evidence="2" id="KW-1185">Reference proteome</keyword>
<evidence type="ECO:0000313" key="1">
    <source>
        <dbReference type="EMBL" id="GIX99577.1"/>
    </source>
</evidence>
<sequence length="332" mass="38228">MFFWQMAGTSGEWWCTQPCQGSISAFMVVELCCRLLPEFLRLHSEAFAHSISGYLLILLPKNFPRMPNFPWLEKNAPLKRSKLNQPQLLPEFLRLHSEAFAHPSRATCLFYYPRTFHACQIFPSREKNAPHPSEEFQTHSTSGRTPAPQNVIMCHPLSFQCRLTGRRRAYNDWCFKVPERRYASGRWRVFQVNGGALSHVKVPFLDYPVSISAFMVVELCCRLLPEFLRLHSEAFAHSISGYLLILLPKNFPLMSNFPWREKNAPPEAFQTHPTPGGPPAPQNVIMGHPFHSSVGYGRRQAHEDWCFKCREGLVLICIFLSFSTFRPFNSPP</sequence>
<organism evidence="1 2">
    <name type="scientific">Caerostris extrusa</name>
    <name type="common">Bark spider</name>
    <name type="synonym">Caerostris bankana</name>
    <dbReference type="NCBI Taxonomy" id="172846"/>
    <lineage>
        <taxon>Eukaryota</taxon>
        <taxon>Metazoa</taxon>
        <taxon>Ecdysozoa</taxon>
        <taxon>Arthropoda</taxon>
        <taxon>Chelicerata</taxon>
        <taxon>Arachnida</taxon>
        <taxon>Araneae</taxon>
        <taxon>Araneomorphae</taxon>
        <taxon>Entelegynae</taxon>
        <taxon>Araneoidea</taxon>
        <taxon>Araneidae</taxon>
        <taxon>Caerostris</taxon>
    </lineage>
</organism>
<dbReference type="EMBL" id="BPLR01005065">
    <property type="protein sequence ID" value="GIX99577.1"/>
    <property type="molecule type" value="Genomic_DNA"/>
</dbReference>
<gene>
    <name evidence="1" type="ORF">CEXT_271511</name>
</gene>
<reference evidence="1 2" key="1">
    <citation type="submission" date="2021-06" db="EMBL/GenBank/DDBJ databases">
        <title>Caerostris extrusa draft genome.</title>
        <authorList>
            <person name="Kono N."/>
            <person name="Arakawa K."/>
        </authorList>
    </citation>
    <scope>NUCLEOTIDE SEQUENCE [LARGE SCALE GENOMIC DNA]</scope>
</reference>
<name>A0AAV4PQ82_CAEEX</name>
<protein>
    <submittedName>
        <fullName evidence="1">Uncharacterized protein</fullName>
    </submittedName>
</protein>